<dbReference type="PANTHER" id="PTHR20914">
    <property type="entry name" value="LY6/PLAUR DOMAIN-CONTAINING PROTEIN 8"/>
    <property type="match status" value="1"/>
</dbReference>
<evidence type="ECO:0000256" key="4">
    <source>
        <dbReference type="ARBA" id="ARBA00023157"/>
    </source>
</evidence>
<feature type="domain" description="UPAR/Ly6" evidence="5">
    <location>
        <begin position="184"/>
        <end position="274"/>
    </location>
</feature>
<evidence type="ECO:0000259" key="5">
    <source>
        <dbReference type="SMART" id="SM00134"/>
    </source>
</evidence>
<dbReference type="Gene3D" id="2.10.60.10">
    <property type="entry name" value="CD59"/>
    <property type="match status" value="3"/>
</dbReference>
<evidence type="ECO:0000313" key="6">
    <source>
        <dbReference type="EMBL" id="EMP42220.1"/>
    </source>
</evidence>
<keyword evidence="4" id="KW-1015">Disulfide bond</keyword>
<reference evidence="7" key="1">
    <citation type="journal article" date="2013" name="Nat. Genet.">
        <title>The draft genomes of soft-shell turtle and green sea turtle yield insights into the development and evolution of the turtle-specific body plan.</title>
        <authorList>
            <person name="Wang Z."/>
            <person name="Pascual-Anaya J."/>
            <person name="Zadissa A."/>
            <person name="Li W."/>
            <person name="Niimura Y."/>
            <person name="Huang Z."/>
            <person name="Li C."/>
            <person name="White S."/>
            <person name="Xiong Z."/>
            <person name="Fang D."/>
            <person name="Wang B."/>
            <person name="Ming Y."/>
            <person name="Chen Y."/>
            <person name="Zheng Y."/>
            <person name="Kuraku S."/>
            <person name="Pignatelli M."/>
            <person name="Herrero J."/>
            <person name="Beal K."/>
            <person name="Nozawa M."/>
            <person name="Li Q."/>
            <person name="Wang J."/>
            <person name="Zhang H."/>
            <person name="Yu L."/>
            <person name="Shigenobu S."/>
            <person name="Wang J."/>
            <person name="Liu J."/>
            <person name="Flicek P."/>
            <person name="Searle S."/>
            <person name="Wang J."/>
            <person name="Kuratani S."/>
            <person name="Yin Y."/>
            <person name="Aken B."/>
            <person name="Zhang G."/>
            <person name="Irie N."/>
        </authorList>
    </citation>
    <scope>NUCLEOTIDE SEQUENCE [LARGE SCALE GENOMIC DNA]</scope>
</reference>
<keyword evidence="7" id="KW-1185">Reference proteome</keyword>
<gene>
    <name evidence="6" type="ORF">UY3_00514</name>
</gene>
<dbReference type="AlphaFoldDB" id="M7C222"/>
<evidence type="ECO:0000313" key="7">
    <source>
        <dbReference type="Proteomes" id="UP000031443"/>
    </source>
</evidence>
<keyword evidence="3" id="KW-0964">Secreted</keyword>
<sequence length="291" mass="29790">MVPPADTKPNGRSCRGCYSLSSEQCREETIQCTGSETRCVDITQTLTTARDLAASETPVSISCFPITMEASLAVCILAALLATGACLQCEVCTGVGNNCTGSMQTCDPGQDSCGIFLTEVIVAGMKTQTILKGCVTSSQCKAGPVSMNIGNEVTSSTSIACCVGDACKTVNVTLPPADTKPNGRSCPGCYALSTEQCHEETVKCTGAETRCLDTVGTVTIGGSPMQMVMKGCVSESMCLPLKVGSSAFAEIRSNLTTDKCTVASGTAGVAPGATGLFLPALAGLLLLKLLS</sequence>
<dbReference type="InterPro" id="IPR050918">
    <property type="entry name" value="CNF-like_PLA2_Inhibitor"/>
</dbReference>
<dbReference type="GO" id="GO:0004859">
    <property type="term" value="F:phospholipase inhibitor activity"/>
    <property type="evidence" value="ECO:0007669"/>
    <property type="project" value="InterPro"/>
</dbReference>
<protein>
    <submittedName>
        <fullName evidence="6">Phospholipase A2 inhibitor subunit gamma B</fullName>
    </submittedName>
</protein>
<dbReference type="CDD" id="cd23572">
    <property type="entry name" value="TFP_LU_ECD_PINLYP_rpt2"/>
    <property type="match status" value="1"/>
</dbReference>
<comment type="subcellular location">
    <subcellularLocation>
        <location evidence="1">Secreted</location>
    </subcellularLocation>
</comment>
<dbReference type="InterPro" id="IPR045860">
    <property type="entry name" value="Snake_toxin-like_sf"/>
</dbReference>
<dbReference type="Pfam" id="PF02988">
    <property type="entry name" value="PLA2_inh"/>
    <property type="match status" value="1"/>
</dbReference>
<dbReference type="SMART" id="SM00134">
    <property type="entry name" value="LU"/>
    <property type="match status" value="2"/>
</dbReference>
<dbReference type="InterPro" id="IPR004126">
    <property type="entry name" value="PLipase_A2_inh_N"/>
</dbReference>
<comment type="similarity">
    <text evidence="2">Belongs to the CNF-like-inhibitor family.</text>
</comment>
<feature type="domain" description="UPAR/Ly6" evidence="5">
    <location>
        <begin position="87"/>
        <end position="183"/>
    </location>
</feature>
<evidence type="ECO:0000256" key="2">
    <source>
        <dbReference type="ARBA" id="ARBA00006570"/>
    </source>
</evidence>
<dbReference type="GO" id="GO:0005576">
    <property type="term" value="C:extracellular region"/>
    <property type="evidence" value="ECO:0007669"/>
    <property type="project" value="UniProtKB-SubCell"/>
</dbReference>
<dbReference type="InterPro" id="IPR016054">
    <property type="entry name" value="LY6_UPA_recep-like"/>
</dbReference>
<proteinExistence type="inferred from homology"/>
<dbReference type="EMBL" id="KB477411">
    <property type="protein sequence ID" value="EMP42220.1"/>
    <property type="molecule type" value="Genomic_DNA"/>
</dbReference>
<dbReference type="SUPFAM" id="SSF57302">
    <property type="entry name" value="Snake toxin-like"/>
    <property type="match status" value="2"/>
</dbReference>
<dbReference type="CDD" id="cd23588">
    <property type="entry name" value="TFP_LU_ECD_PLIG"/>
    <property type="match status" value="1"/>
</dbReference>
<dbReference type="Proteomes" id="UP000031443">
    <property type="component" value="Unassembled WGS sequence"/>
</dbReference>
<name>M7C222_CHEMY</name>
<accession>M7C222</accession>
<organism evidence="6 7">
    <name type="scientific">Chelonia mydas</name>
    <name type="common">Green sea-turtle</name>
    <name type="synonym">Chelonia agassizi</name>
    <dbReference type="NCBI Taxonomy" id="8469"/>
    <lineage>
        <taxon>Eukaryota</taxon>
        <taxon>Metazoa</taxon>
        <taxon>Chordata</taxon>
        <taxon>Craniata</taxon>
        <taxon>Vertebrata</taxon>
        <taxon>Euteleostomi</taxon>
        <taxon>Archelosauria</taxon>
        <taxon>Testudinata</taxon>
        <taxon>Testudines</taxon>
        <taxon>Cryptodira</taxon>
        <taxon>Durocryptodira</taxon>
        <taxon>Americhelydia</taxon>
        <taxon>Chelonioidea</taxon>
        <taxon>Cheloniidae</taxon>
        <taxon>Chelonia</taxon>
    </lineage>
</organism>
<evidence type="ECO:0000256" key="3">
    <source>
        <dbReference type="ARBA" id="ARBA00022525"/>
    </source>
</evidence>
<dbReference type="Pfam" id="PF00021">
    <property type="entry name" value="UPAR_LY6"/>
    <property type="match status" value="2"/>
</dbReference>
<dbReference type="GO" id="GO:0030154">
    <property type="term" value="P:cell differentiation"/>
    <property type="evidence" value="ECO:0007669"/>
    <property type="project" value="UniProtKB-ARBA"/>
</dbReference>
<evidence type="ECO:0000256" key="1">
    <source>
        <dbReference type="ARBA" id="ARBA00004613"/>
    </source>
</evidence>
<dbReference type="PANTHER" id="PTHR20914:SF30">
    <property type="entry name" value="LY6_PLAUR DOMAIN CONTAINING 9"/>
    <property type="match status" value="1"/>
</dbReference>